<dbReference type="AlphaFoldDB" id="G7ZAE0"/>
<protein>
    <submittedName>
        <fullName evidence="2">Uncharacterized protein</fullName>
    </submittedName>
</protein>
<feature type="coiled-coil region" evidence="1">
    <location>
        <begin position="269"/>
        <end position="296"/>
    </location>
</feature>
<dbReference type="KEGG" id="ali:AZOLI_p10429"/>
<keyword evidence="2" id="KW-0614">Plasmid</keyword>
<geneLocation type="plasmid" evidence="2 3">
    <name>AZO_p1</name>
</geneLocation>
<dbReference type="EMBL" id="FQ311869">
    <property type="protein sequence ID" value="CBS88687.1"/>
    <property type="molecule type" value="Genomic_DNA"/>
</dbReference>
<keyword evidence="1" id="KW-0175">Coiled coil</keyword>
<dbReference type="OrthoDB" id="7016058at2"/>
<evidence type="ECO:0000313" key="2">
    <source>
        <dbReference type="EMBL" id="CBS88687.1"/>
    </source>
</evidence>
<sequence length="347" mass="38304">MATAYHMVHYRRFDASDVGVPGATLESLCRTALGQTDASGVALWGRATDRLYDPGDPSERQIVLNKVADLSSAVFGEMCLVQKHDYQALLEMQASQVQLSNITVAEIYNLAERSAPNGTKFIRGICYWMAIKNHLFFIKTQSMTANFLQGYIDWLLKTRTSTLAADVAVRLQAEFDKTQMAGDIGDITSLRVSGKSAPQMAVMLPEEGPRKKAVTTSRTLSELSYMSEKARSVVEAIFGKAKTDALVDSLGPDEYLAVDAAVKVRGKRTVQSREKLKDLASELAELTEEKVQIEGKDGKLSDEDAILRTRMPFNQPHPGSSILEFANVAEQIQEVYSRFVHDGKIEA</sequence>
<name>G7ZAE0_AZOL4</name>
<evidence type="ECO:0000256" key="1">
    <source>
        <dbReference type="SAM" id="Coils"/>
    </source>
</evidence>
<dbReference type="Proteomes" id="UP000005667">
    <property type="component" value="Plasmid AZO_p1"/>
</dbReference>
<keyword evidence="3" id="KW-1185">Reference proteome</keyword>
<dbReference type="HOGENOM" id="CLU_803654_0_0_5"/>
<proteinExistence type="predicted"/>
<evidence type="ECO:0000313" key="3">
    <source>
        <dbReference type="Proteomes" id="UP000005667"/>
    </source>
</evidence>
<reference evidence="3" key="1">
    <citation type="journal article" date="2011" name="PLoS Genet.">
        <title>Azospirillum genomes reveal transition of bacteria from aquatic to terrestrial environments.</title>
        <authorList>
            <person name="Wisniewski-Dye F."/>
            <person name="Borziak K."/>
            <person name="Khalsa-Moyers G."/>
            <person name="Alexandre G."/>
            <person name="Sukharnikov L.O."/>
            <person name="Wuichet K."/>
            <person name="Hurst G.B."/>
            <person name="McDonald W.H."/>
            <person name="Robertson J.S."/>
            <person name="Barbe V."/>
            <person name="Calteau A."/>
            <person name="Rouy Z."/>
            <person name="Mangenot S."/>
            <person name="Prigent-Combaret C."/>
            <person name="Normand P."/>
            <person name="Boyer M."/>
            <person name="Siguier P."/>
            <person name="Dessaux Y."/>
            <person name="Elmerich C."/>
            <person name="Condemine G."/>
            <person name="Krishnen G."/>
            <person name="Kennedy I."/>
            <person name="Paterson A.H."/>
            <person name="Gonzalez V."/>
            <person name="Mavingui P."/>
            <person name="Zhulin I.B."/>
        </authorList>
    </citation>
    <scope>NUCLEOTIDE SEQUENCE [LARGE SCALE GENOMIC DNA]</scope>
    <source>
        <strain evidence="3">4B</strain>
    </source>
</reference>
<dbReference type="RefSeq" id="WP_014188143.1">
    <property type="nucleotide sequence ID" value="NC_016585.1"/>
</dbReference>
<accession>G7ZAE0</accession>
<gene>
    <name evidence="2" type="ordered locus">AZOLI_p10429</name>
</gene>
<organism evidence="2 3">
    <name type="scientific">Azospirillum lipoferum (strain 4B)</name>
    <dbReference type="NCBI Taxonomy" id="862719"/>
    <lineage>
        <taxon>Bacteria</taxon>
        <taxon>Pseudomonadati</taxon>
        <taxon>Pseudomonadota</taxon>
        <taxon>Alphaproteobacteria</taxon>
        <taxon>Rhodospirillales</taxon>
        <taxon>Azospirillaceae</taxon>
        <taxon>Azospirillum</taxon>
    </lineage>
</organism>